<protein>
    <submittedName>
        <fullName evidence="1">Thiamine kinase-like enzyme</fullName>
    </submittedName>
</protein>
<keyword evidence="1" id="KW-0808">Transferase</keyword>
<dbReference type="Gene3D" id="3.90.1200.10">
    <property type="match status" value="1"/>
</dbReference>
<dbReference type="AlphaFoldDB" id="A0A927R3L5"/>
<sequence>MSSNDEIIRQWRHFGWNDKFKNVLGKNVKLVEKKIECLKNSREKTSIWKLLVTYEMETIPIVLKIYKPPLKENHIVEVNMYQKANKVLHEFMPKVYWIEQNVNAGEIWMFIEYVRPLRGQIKLVPKHFNNIIPTVAKFHAATFENRILQHGDIFNSWLPYYDSKSMVLERSKHIEKTKEYFDLAMKDPGLRGLVEPSYNVIQQILQKGPVFFPEMKGSGQSLIHGDLHVHNISCQNASENPDWGIRLVDWESAKYAPGWFDLVVLVEILIDFRKDWQNDAEEIRKHCVHLYSEEMKKHGITFQTDPLQLLKMTYLQRTLEKRLLNHLRRVLRGEKSALLERYLEKTIVWGKELGLY</sequence>
<comment type="caution">
    <text evidence="1">The sequence shown here is derived from an EMBL/GenBank/DDBJ whole genome shotgun (WGS) entry which is preliminary data.</text>
</comment>
<dbReference type="InterPro" id="IPR004119">
    <property type="entry name" value="EcKL"/>
</dbReference>
<dbReference type="SUPFAM" id="SSF56112">
    <property type="entry name" value="Protein kinase-like (PK-like)"/>
    <property type="match status" value="1"/>
</dbReference>
<dbReference type="InterPro" id="IPR011009">
    <property type="entry name" value="Kinase-like_dom_sf"/>
</dbReference>
<dbReference type="EMBL" id="JADBEL010000003">
    <property type="protein sequence ID" value="MBE1553893.1"/>
    <property type="molecule type" value="Genomic_DNA"/>
</dbReference>
<name>A0A927R3L5_9BACL</name>
<evidence type="ECO:0000313" key="2">
    <source>
        <dbReference type="Proteomes" id="UP000658225"/>
    </source>
</evidence>
<gene>
    <name evidence="1" type="ORF">H4683_000967</name>
</gene>
<keyword evidence="2" id="KW-1185">Reference proteome</keyword>
<dbReference type="Proteomes" id="UP000658225">
    <property type="component" value="Unassembled WGS sequence"/>
</dbReference>
<dbReference type="GO" id="GO:0016301">
    <property type="term" value="F:kinase activity"/>
    <property type="evidence" value="ECO:0007669"/>
    <property type="project" value="UniProtKB-KW"/>
</dbReference>
<evidence type="ECO:0000313" key="1">
    <source>
        <dbReference type="EMBL" id="MBE1553893.1"/>
    </source>
</evidence>
<dbReference type="RefSeq" id="WP_192597691.1">
    <property type="nucleotide sequence ID" value="NZ_JADBEL010000003.1"/>
</dbReference>
<accession>A0A927R3L5</accession>
<dbReference type="Pfam" id="PF02958">
    <property type="entry name" value="EcKL"/>
    <property type="match status" value="1"/>
</dbReference>
<organism evidence="1 2">
    <name type="scientific">Sporosarcina limicola</name>
    <dbReference type="NCBI Taxonomy" id="34101"/>
    <lineage>
        <taxon>Bacteria</taxon>
        <taxon>Bacillati</taxon>
        <taxon>Bacillota</taxon>
        <taxon>Bacilli</taxon>
        <taxon>Bacillales</taxon>
        <taxon>Caryophanaceae</taxon>
        <taxon>Sporosarcina</taxon>
    </lineage>
</organism>
<keyword evidence="1" id="KW-0418">Kinase</keyword>
<proteinExistence type="predicted"/>
<reference evidence="1" key="1">
    <citation type="submission" date="2020-10" db="EMBL/GenBank/DDBJ databases">
        <title>Genomic Encyclopedia of Type Strains, Phase IV (KMG-IV): sequencing the most valuable type-strain genomes for metagenomic binning, comparative biology and taxonomic classification.</title>
        <authorList>
            <person name="Goeker M."/>
        </authorList>
    </citation>
    <scope>NUCLEOTIDE SEQUENCE</scope>
    <source>
        <strain evidence="1">DSM 13886</strain>
    </source>
</reference>